<dbReference type="InterPro" id="IPR026881">
    <property type="entry name" value="WYL_dom"/>
</dbReference>
<proteinExistence type="predicted"/>
<dbReference type="PANTHER" id="PTHR34580">
    <property type="match status" value="1"/>
</dbReference>
<comment type="caution">
    <text evidence="2">The sequence shown here is derived from an EMBL/GenBank/DDBJ whole genome shotgun (WGS) entry which is preliminary data.</text>
</comment>
<accession>A0A5M9WX27</accession>
<dbReference type="Proteomes" id="UP000323664">
    <property type="component" value="Unassembled WGS sequence"/>
</dbReference>
<reference evidence="2 3" key="1">
    <citation type="journal article" date="2019" name="J. Ind. Microbiol. Biotechnol.">
        <title>Paenibacillus amylolyticus 27C64 has a diverse set of carbohydrate-active enzymes and complete pectin deconstruction system.</title>
        <authorList>
            <person name="Keggi C."/>
            <person name="Doran-Peterson J."/>
        </authorList>
    </citation>
    <scope>NUCLEOTIDE SEQUENCE [LARGE SCALE GENOMIC DNA]</scope>
    <source>
        <strain evidence="2 3">27C64</strain>
    </source>
</reference>
<sequence>MSSMHRIHWFDEQIRSGRFPNSGGLAQQFEISRRQAQRDIEYMLNTLRAPLMYVAKYRGYCYEDQTFRLPHLYMTDEEQRVLKYLAHRYQHYNYDQSDAVKRVAHLLERFTMEEHPSEKQQFPVFAAQPRQLQWFELLTHATADARKVHIYYKDHEGEHQRTFCPVKMTSQFNADYVVGYETDPLQQTAIRLESIVQLTLLDERFECSQDTWISSWEDTLPVRKPFVAEIRFREIQQSELWQGYRIREQKDQVCLIEFYDADVFLQHLYAAEWEELLSPGWLRRKLMKRVEEMTERLSRGTNGGEQDG</sequence>
<dbReference type="OrthoDB" id="2663201at2"/>
<feature type="domain" description="WYL" evidence="1">
    <location>
        <begin position="134"/>
        <end position="184"/>
    </location>
</feature>
<dbReference type="AlphaFoldDB" id="A0A5M9WX27"/>
<evidence type="ECO:0000259" key="1">
    <source>
        <dbReference type="Pfam" id="PF13280"/>
    </source>
</evidence>
<organism evidence="2 3">
    <name type="scientific">Paenibacillus amylolyticus</name>
    <dbReference type="NCBI Taxonomy" id="1451"/>
    <lineage>
        <taxon>Bacteria</taxon>
        <taxon>Bacillati</taxon>
        <taxon>Bacillota</taxon>
        <taxon>Bacilli</taxon>
        <taxon>Bacillales</taxon>
        <taxon>Paenibacillaceae</taxon>
        <taxon>Paenibacillus</taxon>
    </lineage>
</organism>
<dbReference type="Pfam" id="PF13280">
    <property type="entry name" value="WYL"/>
    <property type="match status" value="1"/>
</dbReference>
<dbReference type="EMBL" id="RIAS01000012">
    <property type="protein sequence ID" value="KAA8786220.1"/>
    <property type="molecule type" value="Genomic_DNA"/>
</dbReference>
<name>A0A5M9WX27_PAEAM</name>
<evidence type="ECO:0000313" key="3">
    <source>
        <dbReference type="Proteomes" id="UP000323664"/>
    </source>
</evidence>
<protein>
    <submittedName>
        <fullName evidence="2">WYL domain-containing protein</fullName>
    </submittedName>
</protein>
<evidence type="ECO:0000313" key="2">
    <source>
        <dbReference type="EMBL" id="KAA8786220.1"/>
    </source>
</evidence>
<dbReference type="InterPro" id="IPR051534">
    <property type="entry name" value="CBASS_pafABC_assoc_protein"/>
</dbReference>
<gene>
    <name evidence="2" type="ORF">EC604_20470</name>
</gene>
<dbReference type="PANTHER" id="PTHR34580:SF1">
    <property type="entry name" value="PROTEIN PAFC"/>
    <property type="match status" value="1"/>
</dbReference>